<protein>
    <submittedName>
        <fullName evidence="1">Uncharacterized protein</fullName>
    </submittedName>
</protein>
<sequence>MSSIFCCPSIHPYRPQKLDHEDKFEAFMQWTKLESSPTLNLASVRANTAPYAVQLVKQVNFGPQESIRYFAPAGTGSQFVEVAEGDLIDWNFEKLNSCEKHNKFYEVNLYQRNPTISHHWRVNLARPSRDIDLALRTKEHQSKELSLGNESSEYKADLSQGEASVEKQHDPIARSLEDTSAKIPDVKSQEMIPPAADPGNLALKSVLRFLLPPDRISLRSNHLLSLLCLDWLNQKFDLGLELESSWISGLTSSNMIVFLCGCFDSSVDDEVDIAEVEALVIPAMKEILDSFPSADFLEASVRANEKFESDWSHQDTSVIQRVPNEEIMHLNCYMTPAN</sequence>
<dbReference type="AlphaFoldDB" id="A0A124BV39"/>
<name>A0A124BV39_ASPNG</name>
<dbReference type="OrthoDB" id="10264507at2759"/>
<organism evidence="1 2">
    <name type="scientific">Aspergillus niger</name>
    <dbReference type="NCBI Taxonomy" id="5061"/>
    <lineage>
        <taxon>Eukaryota</taxon>
        <taxon>Fungi</taxon>
        <taxon>Dikarya</taxon>
        <taxon>Ascomycota</taxon>
        <taxon>Pezizomycotina</taxon>
        <taxon>Eurotiomycetes</taxon>
        <taxon>Eurotiomycetidae</taxon>
        <taxon>Eurotiales</taxon>
        <taxon>Aspergillaceae</taxon>
        <taxon>Aspergillus</taxon>
        <taxon>Aspergillus subgen. Circumdati</taxon>
    </lineage>
</organism>
<evidence type="ECO:0000313" key="1">
    <source>
        <dbReference type="EMBL" id="GAQ34908.1"/>
    </source>
</evidence>
<accession>A0A124BV39</accession>
<gene>
    <name evidence="1" type="ORF">ABL_00948</name>
</gene>
<proteinExistence type="predicted"/>
<dbReference type="Proteomes" id="UP000068243">
    <property type="component" value="Unassembled WGS sequence"/>
</dbReference>
<dbReference type="OMA" id="TISHHWR"/>
<reference evidence="2" key="1">
    <citation type="journal article" date="2016" name="Genome Announc.">
        <title>Draft genome sequence of Aspergillus niger strain An76.</title>
        <authorList>
            <person name="Gong W."/>
            <person name="Cheng Z."/>
            <person name="Zhang H."/>
            <person name="Liu L."/>
            <person name="Gao P."/>
            <person name="Wang L."/>
        </authorList>
    </citation>
    <scope>NUCLEOTIDE SEQUENCE [LARGE SCALE GENOMIC DNA]</scope>
    <source>
        <strain evidence="2">An76</strain>
    </source>
</reference>
<dbReference type="EMBL" id="BCMY01000001">
    <property type="protein sequence ID" value="GAQ34908.1"/>
    <property type="molecule type" value="Genomic_DNA"/>
</dbReference>
<evidence type="ECO:0000313" key="2">
    <source>
        <dbReference type="Proteomes" id="UP000068243"/>
    </source>
</evidence>
<comment type="caution">
    <text evidence="1">The sequence shown here is derived from an EMBL/GenBank/DDBJ whole genome shotgun (WGS) entry which is preliminary data.</text>
</comment>